<evidence type="ECO:0000313" key="3">
    <source>
        <dbReference type="Proteomes" id="UP000579945"/>
    </source>
</evidence>
<keyword evidence="3" id="KW-1185">Reference proteome</keyword>
<gene>
    <name evidence="2" type="ORF">FHR33_002096</name>
</gene>
<sequence length="117" mass="12869">MSEIGFGLVLDVADPDTLAPFWAEALHYSVVGGVGNYVMLRPEGRSGPRLLLQKVKEGRTGKNRMHLDIDAADIEAEVNRLEALGARRLENGQVEEHGHRWVVMADPEGNEFCVGES</sequence>
<reference evidence="2 3" key="1">
    <citation type="submission" date="2020-08" db="EMBL/GenBank/DDBJ databases">
        <title>Sequencing the genomes of 1000 actinobacteria strains.</title>
        <authorList>
            <person name="Klenk H.-P."/>
        </authorList>
    </citation>
    <scope>NUCLEOTIDE SEQUENCE [LARGE SCALE GENOMIC DNA]</scope>
    <source>
        <strain evidence="2 3">DSM 44320</strain>
    </source>
</reference>
<dbReference type="InterPro" id="IPR041581">
    <property type="entry name" value="Glyoxalase_6"/>
</dbReference>
<dbReference type="PROSITE" id="PS51819">
    <property type="entry name" value="VOC"/>
    <property type="match status" value="1"/>
</dbReference>
<dbReference type="AlphaFoldDB" id="A0A7W5V1Y3"/>
<keyword evidence="2" id="KW-0456">Lyase</keyword>
<dbReference type="GO" id="GO:0016829">
    <property type="term" value="F:lyase activity"/>
    <property type="evidence" value="ECO:0007669"/>
    <property type="project" value="UniProtKB-KW"/>
</dbReference>
<protein>
    <submittedName>
        <fullName evidence="2">Putative enzyme related to lactoylglutathione lyase</fullName>
    </submittedName>
</protein>
<dbReference type="CDD" id="cd06587">
    <property type="entry name" value="VOC"/>
    <property type="match status" value="1"/>
</dbReference>
<dbReference type="Gene3D" id="3.10.180.10">
    <property type="entry name" value="2,3-Dihydroxybiphenyl 1,2-Dioxygenase, domain 1"/>
    <property type="match status" value="1"/>
</dbReference>
<comment type="caution">
    <text evidence="2">The sequence shown here is derived from an EMBL/GenBank/DDBJ whole genome shotgun (WGS) entry which is preliminary data.</text>
</comment>
<evidence type="ECO:0000313" key="2">
    <source>
        <dbReference type="EMBL" id="MBB3726236.1"/>
    </source>
</evidence>
<dbReference type="PANTHER" id="PTHR35908:SF1">
    <property type="entry name" value="CONSERVED PROTEIN"/>
    <property type="match status" value="1"/>
</dbReference>
<organism evidence="2 3">
    <name type="scientific">Nonomuraea dietziae</name>
    <dbReference type="NCBI Taxonomy" id="65515"/>
    <lineage>
        <taxon>Bacteria</taxon>
        <taxon>Bacillati</taxon>
        <taxon>Actinomycetota</taxon>
        <taxon>Actinomycetes</taxon>
        <taxon>Streptosporangiales</taxon>
        <taxon>Streptosporangiaceae</taxon>
        <taxon>Nonomuraea</taxon>
    </lineage>
</organism>
<feature type="domain" description="VOC" evidence="1">
    <location>
        <begin position="3"/>
        <end position="117"/>
    </location>
</feature>
<accession>A0A7W5V1Y3</accession>
<dbReference type="GeneID" id="95388611"/>
<dbReference type="RefSeq" id="WP_183645716.1">
    <property type="nucleotide sequence ID" value="NZ_BAAAXX010000028.1"/>
</dbReference>
<name>A0A7W5V1Y3_9ACTN</name>
<dbReference type="Proteomes" id="UP000579945">
    <property type="component" value="Unassembled WGS sequence"/>
</dbReference>
<dbReference type="InterPro" id="IPR037523">
    <property type="entry name" value="VOC_core"/>
</dbReference>
<dbReference type="SUPFAM" id="SSF54593">
    <property type="entry name" value="Glyoxalase/Bleomycin resistance protein/Dihydroxybiphenyl dioxygenase"/>
    <property type="match status" value="1"/>
</dbReference>
<dbReference type="InterPro" id="IPR029068">
    <property type="entry name" value="Glyas_Bleomycin-R_OHBP_Dase"/>
</dbReference>
<dbReference type="PANTHER" id="PTHR35908">
    <property type="entry name" value="HYPOTHETICAL FUSION PROTEIN"/>
    <property type="match status" value="1"/>
</dbReference>
<proteinExistence type="predicted"/>
<evidence type="ECO:0000259" key="1">
    <source>
        <dbReference type="PROSITE" id="PS51819"/>
    </source>
</evidence>
<dbReference type="Pfam" id="PF18029">
    <property type="entry name" value="Glyoxalase_6"/>
    <property type="match status" value="1"/>
</dbReference>
<dbReference type="EMBL" id="JACIBV010000001">
    <property type="protein sequence ID" value="MBB3726236.1"/>
    <property type="molecule type" value="Genomic_DNA"/>
</dbReference>